<keyword evidence="4" id="KW-0012">Acyltransferase</keyword>
<feature type="transmembrane region" description="Helical" evidence="2">
    <location>
        <begin position="141"/>
        <end position="160"/>
    </location>
</feature>
<feature type="compositionally biased region" description="Basic and acidic residues" evidence="1">
    <location>
        <begin position="380"/>
        <end position="392"/>
    </location>
</feature>
<feature type="transmembrane region" description="Helical" evidence="2">
    <location>
        <begin position="263"/>
        <end position="286"/>
    </location>
</feature>
<keyword evidence="2" id="KW-0472">Membrane</keyword>
<keyword evidence="4" id="KW-0808">Transferase</keyword>
<feature type="region of interest" description="Disordered" evidence="1">
    <location>
        <begin position="367"/>
        <end position="392"/>
    </location>
</feature>
<reference evidence="5" key="1">
    <citation type="journal article" date="2019" name="Int. J. Syst. Evol. Microbiol.">
        <title>The Global Catalogue of Microorganisms (GCM) 10K type strain sequencing project: providing services to taxonomists for standard genome sequencing and annotation.</title>
        <authorList>
            <consortium name="The Broad Institute Genomics Platform"/>
            <consortium name="The Broad Institute Genome Sequencing Center for Infectious Disease"/>
            <person name="Wu L."/>
            <person name="Ma J."/>
        </authorList>
    </citation>
    <scope>NUCLEOTIDE SEQUENCE [LARGE SCALE GENOMIC DNA]</scope>
    <source>
        <strain evidence="5">KCTC 42586</strain>
    </source>
</reference>
<accession>A0ABW0CX39</accession>
<feature type="transmembrane region" description="Helical" evidence="2">
    <location>
        <begin position="335"/>
        <end position="356"/>
    </location>
</feature>
<feature type="transmembrane region" description="Helical" evidence="2">
    <location>
        <begin position="298"/>
        <end position="315"/>
    </location>
</feature>
<feature type="domain" description="Acyltransferase 3" evidence="3">
    <location>
        <begin position="16"/>
        <end position="353"/>
    </location>
</feature>
<feature type="transmembrane region" description="Helical" evidence="2">
    <location>
        <begin position="172"/>
        <end position="193"/>
    </location>
</feature>
<feature type="transmembrane region" description="Helical" evidence="2">
    <location>
        <begin position="51"/>
        <end position="76"/>
    </location>
</feature>
<sequence length="392" mass="43160">MPTDRSPLPATARLPSLTGLRFAAAFAVFASHTYFAIWFDGTWENNTPATVALITARSGVGFFFVLSGFVLAWSALPDDTAVSFWRRRAVKIYPTHVITWLAALVLIDWAGGQVTARQAVPNLLLVQSWVPVFDVYDSVNGVSWSLACEAFFYLCFPLLFRLVRRIPARRLWGAAAGTAAAVILLPLAATTLLPSEPKFYGFPVTLHQYWSIYTFPPTRLLEFVLGMLLARALLESTRPAIRFRHAAAALAVGYPLAVQVPFLYAITAVLVVPMALLVLAGAGADIRQSRSWMRSRPMVWLGNASFAFYMVHMLVLTNGYRLIDEDHTASQPVRVASAVLLFAASLLAAWGVYALVERPLTRRWGGSRRPGHQALAPPDPRSDGDLSERGSR</sequence>
<gene>
    <name evidence="4" type="ORF">ACFPQ9_42530</name>
</gene>
<dbReference type="EMBL" id="JBHSKM010000050">
    <property type="protein sequence ID" value="MFC5220504.1"/>
    <property type="molecule type" value="Genomic_DNA"/>
</dbReference>
<evidence type="ECO:0000313" key="4">
    <source>
        <dbReference type="EMBL" id="MFC5220504.1"/>
    </source>
</evidence>
<dbReference type="Pfam" id="PF01757">
    <property type="entry name" value="Acyl_transf_3"/>
    <property type="match status" value="1"/>
</dbReference>
<keyword evidence="2" id="KW-1133">Transmembrane helix</keyword>
<evidence type="ECO:0000259" key="3">
    <source>
        <dbReference type="Pfam" id="PF01757"/>
    </source>
</evidence>
<evidence type="ECO:0000313" key="5">
    <source>
        <dbReference type="Proteomes" id="UP001596263"/>
    </source>
</evidence>
<keyword evidence="5" id="KW-1185">Reference proteome</keyword>
<feature type="transmembrane region" description="Helical" evidence="2">
    <location>
        <begin position="20"/>
        <end position="39"/>
    </location>
</feature>
<dbReference type="EC" id="2.3.-.-" evidence="4"/>
<organism evidence="4 5">
    <name type="scientific">Streptomyces coerulescens</name>
    <dbReference type="NCBI Taxonomy" id="29304"/>
    <lineage>
        <taxon>Bacteria</taxon>
        <taxon>Bacillati</taxon>
        <taxon>Actinomycetota</taxon>
        <taxon>Actinomycetes</taxon>
        <taxon>Kitasatosporales</taxon>
        <taxon>Streptomycetaceae</taxon>
        <taxon>Streptomyces</taxon>
    </lineage>
</organism>
<feature type="transmembrane region" description="Helical" evidence="2">
    <location>
        <begin position="241"/>
        <end position="257"/>
    </location>
</feature>
<protein>
    <submittedName>
        <fullName evidence="4">Acyltransferase family protein</fullName>
        <ecNumber evidence="4">2.3.-.-</ecNumber>
    </submittedName>
</protein>
<comment type="caution">
    <text evidence="4">The sequence shown here is derived from an EMBL/GenBank/DDBJ whole genome shotgun (WGS) entry which is preliminary data.</text>
</comment>
<dbReference type="Proteomes" id="UP001596263">
    <property type="component" value="Unassembled WGS sequence"/>
</dbReference>
<dbReference type="PANTHER" id="PTHR23028:SF53">
    <property type="entry name" value="ACYL_TRANSF_3 DOMAIN-CONTAINING PROTEIN"/>
    <property type="match status" value="1"/>
</dbReference>
<evidence type="ECO:0000256" key="2">
    <source>
        <dbReference type="SAM" id="Phobius"/>
    </source>
</evidence>
<name>A0ABW0CX39_STRCD</name>
<dbReference type="PANTHER" id="PTHR23028">
    <property type="entry name" value="ACETYLTRANSFERASE"/>
    <property type="match status" value="1"/>
</dbReference>
<feature type="transmembrane region" description="Helical" evidence="2">
    <location>
        <begin position="97"/>
        <end position="116"/>
    </location>
</feature>
<proteinExistence type="predicted"/>
<dbReference type="GO" id="GO:0016746">
    <property type="term" value="F:acyltransferase activity"/>
    <property type="evidence" value="ECO:0007669"/>
    <property type="project" value="UniProtKB-KW"/>
</dbReference>
<dbReference type="InterPro" id="IPR002656">
    <property type="entry name" value="Acyl_transf_3_dom"/>
</dbReference>
<dbReference type="RefSeq" id="WP_380865352.1">
    <property type="nucleotide sequence ID" value="NZ_JBHSKM010000050.1"/>
</dbReference>
<keyword evidence="2" id="KW-0812">Transmembrane</keyword>
<dbReference type="InterPro" id="IPR050879">
    <property type="entry name" value="Acyltransferase_3"/>
</dbReference>
<evidence type="ECO:0000256" key="1">
    <source>
        <dbReference type="SAM" id="MobiDB-lite"/>
    </source>
</evidence>
<feature type="transmembrane region" description="Helical" evidence="2">
    <location>
        <begin position="213"/>
        <end position="234"/>
    </location>
</feature>